<dbReference type="AlphaFoldDB" id="A0AAW7YYN0"/>
<evidence type="ECO:0000313" key="3">
    <source>
        <dbReference type="Proteomes" id="UP001170310"/>
    </source>
</evidence>
<accession>A0AAW7YYN0</accession>
<keyword evidence="3" id="KW-1185">Reference proteome</keyword>
<dbReference type="RefSeq" id="WP_303522387.1">
    <property type="nucleotide sequence ID" value="NZ_JAUOQO010000540.1"/>
</dbReference>
<evidence type="ECO:0000259" key="1">
    <source>
        <dbReference type="Pfam" id="PF10675"/>
    </source>
</evidence>
<feature type="non-terminal residue" evidence="2">
    <location>
        <position position="67"/>
    </location>
</feature>
<name>A0AAW7YYN0_9STAP</name>
<proteinExistence type="predicted"/>
<gene>
    <name evidence="2" type="ORF">Q4528_14625</name>
</gene>
<dbReference type="EMBL" id="JAUOQO010000540">
    <property type="protein sequence ID" value="MDO6575348.1"/>
    <property type="molecule type" value="Genomic_DNA"/>
</dbReference>
<sequence length="67" mass="7418">MVWWLVAATVIVVALAVYAALLVGRLLGQRKVIQHAVAKRNENLVNDIRYIAKAMQEDRCGLSEGVI</sequence>
<dbReference type="Pfam" id="PF10675">
    <property type="entry name" value="DUF2489"/>
    <property type="match status" value="1"/>
</dbReference>
<organism evidence="2 3">
    <name type="scientific">Staphylococcus pasteuri_A</name>
    <dbReference type="NCBI Taxonomy" id="3062664"/>
    <lineage>
        <taxon>Bacteria</taxon>
        <taxon>Bacillati</taxon>
        <taxon>Bacillota</taxon>
        <taxon>Bacilli</taxon>
        <taxon>Bacillales</taxon>
        <taxon>Staphylococcaceae</taxon>
        <taxon>Staphylococcus</taxon>
    </lineage>
</organism>
<reference evidence="2" key="1">
    <citation type="submission" date="2023-07" db="EMBL/GenBank/DDBJ databases">
        <title>Genome content predicts the carbon catabolic preferences of heterotrophic bacteria.</title>
        <authorList>
            <person name="Gralka M."/>
        </authorList>
    </citation>
    <scope>NUCLEOTIDE SEQUENCE</scope>
    <source>
        <strain evidence="2">E2R20</strain>
    </source>
</reference>
<evidence type="ECO:0000313" key="2">
    <source>
        <dbReference type="EMBL" id="MDO6575348.1"/>
    </source>
</evidence>
<protein>
    <submittedName>
        <fullName evidence="2">DUF2489 domain-containing protein</fullName>
    </submittedName>
</protein>
<feature type="domain" description="DUF2489" evidence="1">
    <location>
        <begin position="12"/>
        <end position="67"/>
    </location>
</feature>
<comment type="caution">
    <text evidence="2">The sequence shown here is derived from an EMBL/GenBank/DDBJ whole genome shotgun (WGS) entry which is preliminary data.</text>
</comment>
<dbReference type="InterPro" id="IPR019617">
    <property type="entry name" value="DUF2489"/>
</dbReference>
<dbReference type="Proteomes" id="UP001170310">
    <property type="component" value="Unassembled WGS sequence"/>
</dbReference>